<dbReference type="OrthoDB" id="4161428at2759"/>
<dbReference type="PROSITE" id="PS51184">
    <property type="entry name" value="JMJC"/>
    <property type="match status" value="1"/>
</dbReference>
<keyword evidence="3" id="KW-1185">Reference proteome</keyword>
<dbReference type="Gene3D" id="2.60.120.650">
    <property type="entry name" value="Cupin"/>
    <property type="match status" value="1"/>
</dbReference>
<protein>
    <recommendedName>
        <fullName evidence="1">JmjC domain-containing protein</fullName>
    </recommendedName>
</protein>
<proteinExistence type="predicted"/>
<dbReference type="SUPFAM" id="SSF51197">
    <property type="entry name" value="Clavaminate synthase-like"/>
    <property type="match status" value="1"/>
</dbReference>
<name>A0A9P6ZEX2_9AGAM</name>
<evidence type="ECO:0000313" key="3">
    <source>
        <dbReference type="Proteomes" id="UP000714275"/>
    </source>
</evidence>
<dbReference type="EMBL" id="JABBWD010000312">
    <property type="protein sequence ID" value="KAG1761763.1"/>
    <property type="molecule type" value="Genomic_DNA"/>
</dbReference>
<comment type="caution">
    <text evidence="2">The sequence shown here is derived from an EMBL/GenBank/DDBJ whole genome shotgun (WGS) entry which is preliminary data.</text>
</comment>
<dbReference type="Proteomes" id="UP000714275">
    <property type="component" value="Unassembled WGS sequence"/>
</dbReference>
<feature type="domain" description="JmjC" evidence="1">
    <location>
        <begin position="158"/>
        <end position="335"/>
    </location>
</feature>
<evidence type="ECO:0000259" key="1">
    <source>
        <dbReference type="PROSITE" id="PS51184"/>
    </source>
</evidence>
<evidence type="ECO:0000313" key="2">
    <source>
        <dbReference type="EMBL" id="KAG1761763.1"/>
    </source>
</evidence>
<dbReference type="AlphaFoldDB" id="A0A9P6ZEX2"/>
<accession>A0A9P6ZEX2</accession>
<gene>
    <name evidence="2" type="ORF">EV702DRAFT_1206970</name>
</gene>
<dbReference type="InterPro" id="IPR003347">
    <property type="entry name" value="JmjC_dom"/>
</dbReference>
<reference evidence="2" key="1">
    <citation type="journal article" date="2020" name="New Phytol.">
        <title>Comparative genomics reveals dynamic genome evolution in host specialist ectomycorrhizal fungi.</title>
        <authorList>
            <person name="Lofgren L.A."/>
            <person name="Nguyen N.H."/>
            <person name="Vilgalys R."/>
            <person name="Ruytinx J."/>
            <person name="Liao H.L."/>
            <person name="Branco S."/>
            <person name="Kuo A."/>
            <person name="LaButti K."/>
            <person name="Lipzen A."/>
            <person name="Andreopoulos W."/>
            <person name="Pangilinan J."/>
            <person name="Riley R."/>
            <person name="Hundley H."/>
            <person name="Na H."/>
            <person name="Barry K."/>
            <person name="Grigoriev I.V."/>
            <person name="Stajich J.E."/>
            <person name="Kennedy P.G."/>
        </authorList>
    </citation>
    <scope>NUCLEOTIDE SEQUENCE</scope>
    <source>
        <strain evidence="2">DOB743</strain>
    </source>
</reference>
<organism evidence="2 3">
    <name type="scientific">Suillus placidus</name>
    <dbReference type="NCBI Taxonomy" id="48579"/>
    <lineage>
        <taxon>Eukaryota</taxon>
        <taxon>Fungi</taxon>
        <taxon>Dikarya</taxon>
        <taxon>Basidiomycota</taxon>
        <taxon>Agaricomycotina</taxon>
        <taxon>Agaricomycetes</taxon>
        <taxon>Agaricomycetidae</taxon>
        <taxon>Boletales</taxon>
        <taxon>Suillineae</taxon>
        <taxon>Suillaceae</taxon>
        <taxon>Suillus</taxon>
    </lineage>
</organism>
<sequence>MPAPRNYDLTIGLLGTEVPLTSPIIKWKDGHSTILPAVYDDHQNNVCDTVDIPIIDYLAECPTSTPHSQYVTHLSHHDMTRNDIQDLVSESLSQNKPVVIRGIGHSPVGEELTAEVLDKYYAISPNRVVWVHDVRARAIDHTKVTKATVLKSFFESMRNPENIQCVLDIPLAQISLPDPLRNLDHGLVHGWNHTTYDVPMASNVHPENFTVKGWALLHHAGFLTYPHHDAEGSLTWVRMEVGIKFWVVFRLKDRHNDRKHIQEVATKLGNFTEHRTWIRKHCAAEVITLFPGDTLIMPPGQLHAVYTPVASFATGGHFYHYECMHLTEISRYLDAVVGDCLTNQTLHNALETLRRMIIGIPRLSPRIRLFRRSLLALCIMAKQGKEYRAKGGHNSAIADTETAGLSTEIASAISSYLGVTTRKTAPMLLYKGDQYDRGELVIRRKLDTVLTTFIAL</sequence>